<evidence type="ECO:0000313" key="2">
    <source>
        <dbReference type="Proteomes" id="UP001501752"/>
    </source>
</evidence>
<evidence type="ECO:0000313" key="1">
    <source>
        <dbReference type="EMBL" id="GAA4855129.1"/>
    </source>
</evidence>
<proteinExistence type="predicted"/>
<accession>A0ABP9DP47</accession>
<protein>
    <submittedName>
        <fullName evidence="1">Uncharacterized protein</fullName>
    </submittedName>
</protein>
<dbReference type="RefSeq" id="WP_345697836.1">
    <property type="nucleotide sequence ID" value="NZ_BAABIS010000001.1"/>
</dbReference>
<comment type="caution">
    <text evidence="1">The sequence shown here is derived from an EMBL/GenBank/DDBJ whole genome shotgun (WGS) entry which is preliminary data.</text>
</comment>
<sequence length="42" mass="4247">MLWGYPAEMVVVWPAISLVGVPAVIEFLDGPGPGPSVGPVAA</sequence>
<keyword evidence="2" id="KW-1185">Reference proteome</keyword>
<dbReference type="Proteomes" id="UP001501752">
    <property type="component" value="Unassembled WGS sequence"/>
</dbReference>
<dbReference type="EMBL" id="BAABIS010000001">
    <property type="protein sequence ID" value="GAA4855129.1"/>
    <property type="molecule type" value="Genomic_DNA"/>
</dbReference>
<reference evidence="2" key="1">
    <citation type="journal article" date="2019" name="Int. J. Syst. Evol. Microbiol.">
        <title>The Global Catalogue of Microorganisms (GCM) 10K type strain sequencing project: providing services to taxonomists for standard genome sequencing and annotation.</title>
        <authorList>
            <consortium name="The Broad Institute Genomics Platform"/>
            <consortium name="The Broad Institute Genome Sequencing Center for Infectious Disease"/>
            <person name="Wu L."/>
            <person name="Ma J."/>
        </authorList>
    </citation>
    <scope>NUCLEOTIDE SEQUENCE [LARGE SCALE GENOMIC DNA]</scope>
    <source>
        <strain evidence="2">JCM 13006</strain>
    </source>
</reference>
<name>A0ABP9DP47_9ACTN</name>
<organism evidence="1 2">
    <name type="scientific">Kitasatospora terrestris</name>
    <dbReference type="NCBI Taxonomy" id="258051"/>
    <lineage>
        <taxon>Bacteria</taxon>
        <taxon>Bacillati</taxon>
        <taxon>Actinomycetota</taxon>
        <taxon>Actinomycetes</taxon>
        <taxon>Kitasatosporales</taxon>
        <taxon>Streptomycetaceae</taxon>
        <taxon>Kitasatospora</taxon>
    </lineage>
</organism>
<gene>
    <name evidence="1" type="ORF">GCM10023235_35760</name>
</gene>